<feature type="compositionally biased region" description="Polar residues" evidence="3">
    <location>
        <begin position="211"/>
        <end position="220"/>
    </location>
</feature>
<dbReference type="InterPro" id="IPR003508">
    <property type="entry name" value="CIDE-N_dom"/>
</dbReference>
<dbReference type="GeneID" id="106177870"/>
<protein>
    <submittedName>
        <fullName evidence="6">Uncharacterized protein LOC106177870</fullName>
    </submittedName>
</protein>
<evidence type="ECO:0000256" key="1">
    <source>
        <dbReference type="ARBA" id="ARBA00022703"/>
    </source>
</evidence>
<dbReference type="Proteomes" id="UP000085678">
    <property type="component" value="Unplaced"/>
</dbReference>
<dbReference type="PANTHER" id="PTHR12306">
    <property type="entry name" value="CELL DEATH ACTIVATOR CIDE"/>
    <property type="match status" value="1"/>
</dbReference>
<dbReference type="InParanoid" id="A0A1S3K1G5"/>
<dbReference type="SMART" id="SM00266">
    <property type="entry name" value="CAD"/>
    <property type="match status" value="1"/>
</dbReference>
<dbReference type="Gene3D" id="3.10.20.10">
    <property type="match status" value="1"/>
</dbReference>
<dbReference type="SUPFAM" id="SSF54277">
    <property type="entry name" value="CAD &amp; PB1 domains"/>
    <property type="match status" value="1"/>
</dbReference>
<evidence type="ECO:0000256" key="3">
    <source>
        <dbReference type="SAM" id="MobiDB-lite"/>
    </source>
</evidence>
<dbReference type="OrthoDB" id="6154120at2759"/>
<feature type="compositionally biased region" description="Polar residues" evidence="3">
    <location>
        <begin position="174"/>
        <end position="185"/>
    </location>
</feature>
<organism evidence="5 6">
    <name type="scientific">Lingula anatina</name>
    <name type="common">Brachiopod</name>
    <name type="synonym">Lingula unguis</name>
    <dbReference type="NCBI Taxonomy" id="7574"/>
    <lineage>
        <taxon>Eukaryota</taxon>
        <taxon>Metazoa</taxon>
        <taxon>Spiralia</taxon>
        <taxon>Lophotrochozoa</taxon>
        <taxon>Brachiopoda</taxon>
        <taxon>Linguliformea</taxon>
        <taxon>Lingulata</taxon>
        <taxon>Lingulida</taxon>
        <taxon>Linguloidea</taxon>
        <taxon>Lingulidae</taxon>
        <taxon>Lingula</taxon>
    </lineage>
</organism>
<dbReference type="PROSITE" id="PS51135">
    <property type="entry name" value="CIDE_N"/>
    <property type="match status" value="1"/>
</dbReference>
<sequence>MLFKVWDRTRSKRKFIVAASLNELQQKGCEKFGVVRPRVVTESDGTEVEEDEVLVELTNEVLIILGDAEVWEPPDAAVTPCPARNVKDNPVSTTVKTWSAPAPVSPPPRRQSPQIKRPVQTPQVRVTCAATTRRSPRRHLGVTKRDTMPVKECRNEEVVLLSDSDDSGDEVKNITGTGTPLTSQRRGPPGAVPNRPPQTSPVTGSLDHGQLTRSQSSQGSVGDGPLPTGHDVGVQNYSGSVTADVTKDPDELALPVFSYYVEASLKAGKSEAVWHRLVQESALFYTTHYPRRVNDATEYRRIGKTMYETYPCIGHDGQEPWSLFVKCLSQRIRRIRWERKKFADNVTKPTGTSLQPKESADHINKTSSLSGSIRTFPESTAISDQEPEPKLPKILDIKGLDKEDCIQPFSSHTWKYNITEQTLAETDDKQPDLYENLPEECRKQIEEIRVAWNTNDIIINANHVQDVLSTTYESRQKWIRVLKTKKLKTILKLYPCFDNGDYLLFEMGLKFGSEEYERIRRLFPVFIRGLQQLAIEDLKVSDDDVFGMVRYMEEETKFERGKGTKTKSILVLCQGSDQPPLTSVEDAPYLAVFRSEDNVLQHTCVIANGCRIEVKSNSAEQAVLVLLAVYCCFQLEYPKEYSQILGIFQQYLLGIPYMGIKSKKYLFFSKRLAAKLWTLQSPE</sequence>
<feature type="domain" description="CIDE-N" evidence="4">
    <location>
        <begin position="1"/>
        <end position="73"/>
    </location>
</feature>
<dbReference type="KEGG" id="lak:106177870"/>
<proteinExistence type="predicted"/>
<dbReference type="RefSeq" id="XP_013416234.1">
    <property type="nucleotide sequence ID" value="XM_013560780.1"/>
</dbReference>
<evidence type="ECO:0000313" key="6">
    <source>
        <dbReference type="RefSeq" id="XP_013416234.1"/>
    </source>
</evidence>
<dbReference type="PANTHER" id="PTHR12306:SF15">
    <property type="entry name" value="DNAATION FACTOR-RELATED PROTEIN 1, ISOFORM B-RELATED"/>
    <property type="match status" value="1"/>
</dbReference>
<feature type="region of interest" description="Disordered" evidence="3">
    <location>
        <begin position="160"/>
        <end position="233"/>
    </location>
</feature>
<dbReference type="Pfam" id="PF02017">
    <property type="entry name" value="CIDE-N"/>
    <property type="match status" value="1"/>
</dbReference>
<feature type="region of interest" description="Disordered" evidence="3">
    <location>
        <begin position="347"/>
        <end position="372"/>
    </location>
</feature>
<feature type="compositionally biased region" description="Pro residues" evidence="3">
    <location>
        <begin position="190"/>
        <end position="199"/>
    </location>
</feature>
<feature type="region of interest" description="Disordered" evidence="3">
    <location>
        <begin position="95"/>
        <end position="123"/>
    </location>
</feature>
<evidence type="ECO:0000313" key="5">
    <source>
        <dbReference type="Proteomes" id="UP000085678"/>
    </source>
</evidence>
<keyword evidence="1 2" id="KW-0053">Apoptosis</keyword>
<feature type="compositionally biased region" description="Polar residues" evidence="3">
    <location>
        <begin position="347"/>
        <end position="356"/>
    </location>
</feature>
<name>A0A1S3K1G5_LINAN</name>
<evidence type="ECO:0000256" key="2">
    <source>
        <dbReference type="PROSITE-ProRule" id="PRU00447"/>
    </source>
</evidence>
<accession>A0A1S3K1G5</accession>
<gene>
    <name evidence="6" type="primary">LOC106177870</name>
</gene>
<keyword evidence="5" id="KW-1185">Reference proteome</keyword>
<dbReference type="AlphaFoldDB" id="A0A1S3K1G5"/>
<dbReference type="GO" id="GO:0042981">
    <property type="term" value="P:regulation of apoptotic process"/>
    <property type="evidence" value="ECO:0007669"/>
    <property type="project" value="TreeGrafter"/>
</dbReference>
<evidence type="ECO:0000259" key="4">
    <source>
        <dbReference type="PROSITE" id="PS51135"/>
    </source>
</evidence>
<dbReference type="GO" id="GO:0006915">
    <property type="term" value="P:apoptotic process"/>
    <property type="evidence" value="ECO:0007669"/>
    <property type="project" value="UniProtKB-UniRule"/>
</dbReference>
<reference evidence="6" key="1">
    <citation type="submission" date="2025-08" db="UniProtKB">
        <authorList>
            <consortium name="RefSeq"/>
        </authorList>
    </citation>
    <scope>IDENTIFICATION</scope>
    <source>
        <tissue evidence="6">Gonads</tissue>
    </source>
</reference>